<comment type="caution">
    <text evidence="3">The sequence shown here is derived from an EMBL/GenBank/DDBJ whole genome shotgun (WGS) entry which is preliminary data.</text>
</comment>
<gene>
    <name evidence="3" type="ORF">QFZ36_003759</name>
</gene>
<feature type="compositionally biased region" description="Basic and acidic residues" evidence="1">
    <location>
        <begin position="155"/>
        <end position="169"/>
    </location>
</feature>
<reference evidence="3 4" key="1">
    <citation type="submission" date="2023-07" db="EMBL/GenBank/DDBJ databases">
        <title>Comparative genomics of wheat-associated soil bacteria to identify genetic determinants of phenazine resistance.</title>
        <authorList>
            <person name="Mouncey N."/>
        </authorList>
    </citation>
    <scope>NUCLEOTIDE SEQUENCE [LARGE SCALE GENOMIC DNA]</scope>
    <source>
        <strain evidence="3 4">W1I3</strain>
    </source>
</reference>
<evidence type="ECO:0008006" key="5">
    <source>
        <dbReference type="Google" id="ProtNLM"/>
    </source>
</evidence>
<feature type="compositionally biased region" description="Low complexity" evidence="1">
    <location>
        <begin position="121"/>
        <end position="143"/>
    </location>
</feature>
<dbReference type="PROSITE" id="PS51257">
    <property type="entry name" value="PROKAR_LIPOPROTEIN"/>
    <property type="match status" value="1"/>
</dbReference>
<sequence length="169" mass="17090">MSLMHIRGWPHSRAMVWTAAALAAGLLAGCGTNDAGLQPSAARQLQARVLEVSEASSRNDPAAALKALENLDADLAAAQSKGQVSEERRQTITTIAAAVRADLNEAAAAAAKAAEDARIAEQAAAAAQASQKAAQNAAYTPAPAQAPAPPATGNGDDKKGNEDKGKGKD</sequence>
<evidence type="ECO:0000256" key="2">
    <source>
        <dbReference type="SAM" id="SignalP"/>
    </source>
</evidence>
<dbReference type="EMBL" id="JAUSXB010000001">
    <property type="protein sequence ID" value="MDQ0676198.1"/>
    <property type="molecule type" value="Genomic_DNA"/>
</dbReference>
<organism evidence="3 4">
    <name type="scientific">Pseudarthrobacter siccitolerans</name>
    <dbReference type="NCBI Taxonomy" id="861266"/>
    <lineage>
        <taxon>Bacteria</taxon>
        <taxon>Bacillati</taxon>
        <taxon>Actinomycetota</taxon>
        <taxon>Actinomycetes</taxon>
        <taxon>Micrococcales</taxon>
        <taxon>Micrococcaceae</taxon>
        <taxon>Pseudarthrobacter</taxon>
    </lineage>
</organism>
<evidence type="ECO:0000256" key="1">
    <source>
        <dbReference type="SAM" id="MobiDB-lite"/>
    </source>
</evidence>
<keyword evidence="2" id="KW-0732">Signal</keyword>
<dbReference type="RefSeq" id="WP_306638578.1">
    <property type="nucleotide sequence ID" value="NZ_JAUSXB010000001.1"/>
</dbReference>
<protein>
    <recommendedName>
        <fullName evidence="5">Mucin-associated surface protein</fullName>
    </recommendedName>
</protein>
<keyword evidence="4" id="KW-1185">Reference proteome</keyword>
<feature type="chain" id="PRO_5045134525" description="Mucin-associated surface protein" evidence="2">
    <location>
        <begin position="24"/>
        <end position="169"/>
    </location>
</feature>
<evidence type="ECO:0000313" key="3">
    <source>
        <dbReference type="EMBL" id="MDQ0676198.1"/>
    </source>
</evidence>
<name>A0ABU0PQE1_9MICC</name>
<accession>A0ABU0PQE1</accession>
<dbReference type="Proteomes" id="UP001236806">
    <property type="component" value="Unassembled WGS sequence"/>
</dbReference>
<feature type="region of interest" description="Disordered" evidence="1">
    <location>
        <begin position="121"/>
        <end position="169"/>
    </location>
</feature>
<evidence type="ECO:0000313" key="4">
    <source>
        <dbReference type="Proteomes" id="UP001236806"/>
    </source>
</evidence>
<proteinExistence type="predicted"/>
<feature type="signal peptide" evidence="2">
    <location>
        <begin position="1"/>
        <end position="23"/>
    </location>
</feature>